<organism evidence="1 2">
    <name type="scientific">Hygrophoropsis aurantiaca</name>
    <dbReference type="NCBI Taxonomy" id="72124"/>
    <lineage>
        <taxon>Eukaryota</taxon>
        <taxon>Fungi</taxon>
        <taxon>Dikarya</taxon>
        <taxon>Basidiomycota</taxon>
        <taxon>Agaricomycotina</taxon>
        <taxon>Agaricomycetes</taxon>
        <taxon>Agaricomycetidae</taxon>
        <taxon>Boletales</taxon>
        <taxon>Coniophorineae</taxon>
        <taxon>Hygrophoropsidaceae</taxon>
        <taxon>Hygrophoropsis</taxon>
    </lineage>
</organism>
<name>A0ACB8AII4_9AGAM</name>
<proteinExistence type="predicted"/>
<comment type="caution">
    <text evidence="1">The sequence shown here is derived from an EMBL/GenBank/DDBJ whole genome shotgun (WGS) entry which is preliminary data.</text>
</comment>
<dbReference type="Proteomes" id="UP000790377">
    <property type="component" value="Unassembled WGS sequence"/>
</dbReference>
<accession>A0ACB8AII4</accession>
<gene>
    <name evidence="1" type="ORF">BJ138DRAFT_1146234</name>
</gene>
<dbReference type="EMBL" id="MU267632">
    <property type="protein sequence ID" value="KAH7913341.1"/>
    <property type="molecule type" value="Genomic_DNA"/>
</dbReference>
<protein>
    <submittedName>
        <fullName evidence="1">Uncharacterized protein</fullName>
    </submittedName>
</protein>
<reference evidence="1" key="1">
    <citation type="journal article" date="2021" name="New Phytol.">
        <title>Evolutionary innovations through gain and loss of genes in the ectomycorrhizal Boletales.</title>
        <authorList>
            <person name="Wu G."/>
            <person name="Miyauchi S."/>
            <person name="Morin E."/>
            <person name="Kuo A."/>
            <person name="Drula E."/>
            <person name="Varga T."/>
            <person name="Kohler A."/>
            <person name="Feng B."/>
            <person name="Cao Y."/>
            <person name="Lipzen A."/>
            <person name="Daum C."/>
            <person name="Hundley H."/>
            <person name="Pangilinan J."/>
            <person name="Johnson J."/>
            <person name="Barry K."/>
            <person name="LaButti K."/>
            <person name="Ng V."/>
            <person name="Ahrendt S."/>
            <person name="Min B."/>
            <person name="Choi I.G."/>
            <person name="Park H."/>
            <person name="Plett J.M."/>
            <person name="Magnuson J."/>
            <person name="Spatafora J.W."/>
            <person name="Nagy L.G."/>
            <person name="Henrissat B."/>
            <person name="Grigoriev I.V."/>
            <person name="Yang Z.L."/>
            <person name="Xu J."/>
            <person name="Martin F.M."/>
        </authorList>
    </citation>
    <scope>NUCLEOTIDE SEQUENCE</scope>
    <source>
        <strain evidence="1">ATCC 28755</strain>
    </source>
</reference>
<keyword evidence="2" id="KW-1185">Reference proteome</keyword>
<evidence type="ECO:0000313" key="2">
    <source>
        <dbReference type="Proteomes" id="UP000790377"/>
    </source>
</evidence>
<evidence type="ECO:0000313" key="1">
    <source>
        <dbReference type="EMBL" id="KAH7913341.1"/>
    </source>
</evidence>
<sequence length="777" mass="87685">MVVAFFPLRNRLSAQTWRFLLVAAFIPLWILSESLQEDFPKDFWTTPESHLRLASNEVTKLLFALAIYLARRKYGHSPLISPQGTFRDDYSENQPLNDLRLSPEDGHEFPSARSSRIGWLQHARPSSISLRVGTVRSTLSILAIATLYTFRAFAVSRSKETADPLSIYLVIPAASLCSLFILRCFFSRSFSPSIWHAALLQFSGLFIIRDDLVSSTIIPRYSILCATALSTSLCLTAIDVVYKHHHPSSFDTINLILFASCAVIQLSLYLLQSLFIAPTAPADIVMMLASSSFVLPLLEATRDVVVLLIISSYDAVTESTLAAFAAMLIIMVPATNSMDLPSNLMVGGLIAIIAAVTYGYTLVKSSEDDTESETQPRRVILGTLALVLALVYISITLVHEGTGVTGPAFPFGFQVGPKPQTCHRKSLASHSFIEGPRNYTKFDDILLIVFFSHARYNANLDFHREVYADYFPNIVYIGPASREDAGFAHSYDVLVDSYESDEDLSDPSFYKMAGRMAHHMLYTALREHDCYDGYLWAPFDTLLNIPRLEQFNQDKFWYHSPWAEPVPNPAIEEHVSVRNASLHAPAALLSPDPSLNLTDGWRGWGLDWWWGDPHVGVSVCMEAFWKVPSERRERLALLTDGETRLIGGSADTLYIPGRHRNQFMDTLGLFLETECFLEIATPTALHLVVPPDDHILYVDHWWIWQPPFNASFVRQQWKAGFEVDTFHTFHWGDRDPVDGEWRSNHEHIADVRSLLRESAERQGIEFPVRDFLVPDSR</sequence>